<accession>A0ABU9CGM0</accession>
<dbReference type="RefSeq" id="WP_341409409.1">
    <property type="nucleotide sequence ID" value="NZ_JBBUTH010000003.1"/>
</dbReference>
<organism evidence="3 4">
    <name type="scientific">Pseudaquabacterium inlustre</name>
    <dbReference type="NCBI Taxonomy" id="2984192"/>
    <lineage>
        <taxon>Bacteria</taxon>
        <taxon>Pseudomonadati</taxon>
        <taxon>Pseudomonadota</taxon>
        <taxon>Betaproteobacteria</taxon>
        <taxon>Burkholderiales</taxon>
        <taxon>Sphaerotilaceae</taxon>
        <taxon>Pseudaquabacterium</taxon>
    </lineage>
</organism>
<sequence length="246" mass="26891">MTERKRLFSAGPVGVLAALYLLLFGGLGLYLQVWWWQGASLAWQARDWQPQAAQLDSWSLTSLRSPWLGNHPRPATSHGLQARFSYQVDGRTHTSTQVFVVSLVDSTSDRDRDRAIAQLREAQAAGGGVTLWRDPLRPERAVLVRELPAAFAAGVIAFMVFPCGPATATWLGWGMAALARLGLAGAEHWTGRLWALWHGAMAAVSLLLIAPWARQGLAAAVLAGLALLLCGHPLWTLTARWRRRSG</sequence>
<feature type="transmembrane region" description="Helical" evidence="1">
    <location>
        <begin position="219"/>
        <end position="237"/>
    </location>
</feature>
<keyword evidence="1" id="KW-1133">Transmembrane helix</keyword>
<feature type="transmembrane region" description="Helical" evidence="1">
    <location>
        <begin position="149"/>
        <end position="173"/>
    </location>
</feature>
<evidence type="ECO:0000256" key="1">
    <source>
        <dbReference type="SAM" id="Phobius"/>
    </source>
</evidence>
<evidence type="ECO:0000313" key="4">
    <source>
        <dbReference type="Proteomes" id="UP001365405"/>
    </source>
</evidence>
<evidence type="ECO:0000259" key="2">
    <source>
        <dbReference type="Pfam" id="PF12158"/>
    </source>
</evidence>
<keyword evidence="4" id="KW-1185">Reference proteome</keyword>
<evidence type="ECO:0000313" key="3">
    <source>
        <dbReference type="EMBL" id="MEK8049727.1"/>
    </source>
</evidence>
<protein>
    <recommendedName>
        <fullName evidence="2">DUF3592 domain-containing protein</fullName>
    </recommendedName>
</protein>
<dbReference type="Proteomes" id="UP001365405">
    <property type="component" value="Unassembled WGS sequence"/>
</dbReference>
<keyword evidence="1" id="KW-0812">Transmembrane</keyword>
<dbReference type="Pfam" id="PF12158">
    <property type="entry name" value="DUF3592"/>
    <property type="match status" value="1"/>
</dbReference>
<comment type="caution">
    <text evidence="3">The sequence shown here is derived from an EMBL/GenBank/DDBJ whole genome shotgun (WGS) entry which is preliminary data.</text>
</comment>
<keyword evidence="1" id="KW-0472">Membrane</keyword>
<gene>
    <name evidence="3" type="ORF">AACH10_05730</name>
</gene>
<feature type="transmembrane region" description="Helical" evidence="1">
    <location>
        <begin position="7"/>
        <end position="31"/>
    </location>
</feature>
<dbReference type="EMBL" id="JBBUTH010000003">
    <property type="protein sequence ID" value="MEK8049727.1"/>
    <property type="molecule type" value="Genomic_DNA"/>
</dbReference>
<feature type="domain" description="DUF3592" evidence="2">
    <location>
        <begin position="82"/>
        <end position="146"/>
    </location>
</feature>
<name>A0ABU9CGM0_9BURK</name>
<feature type="transmembrane region" description="Helical" evidence="1">
    <location>
        <begin position="194"/>
        <end position="213"/>
    </location>
</feature>
<dbReference type="InterPro" id="IPR021994">
    <property type="entry name" value="DUF3592"/>
</dbReference>
<proteinExistence type="predicted"/>
<reference evidence="3 4" key="1">
    <citation type="submission" date="2024-04" db="EMBL/GenBank/DDBJ databases">
        <title>Novel species of the genus Ideonella isolated from streams.</title>
        <authorList>
            <person name="Lu H."/>
        </authorList>
    </citation>
    <scope>NUCLEOTIDE SEQUENCE [LARGE SCALE GENOMIC DNA]</scope>
    <source>
        <strain evidence="3 4">DXS22W</strain>
    </source>
</reference>